<evidence type="ECO:0000256" key="11">
    <source>
        <dbReference type="ARBA" id="ARBA00023224"/>
    </source>
</evidence>
<gene>
    <name evidence="16" type="primary">LOC117668745</name>
</gene>
<dbReference type="GO" id="GO:0005886">
    <property type="term" value="C:plasma membrane"/>
    <property type="evidence" value="ECO:0007669"/>
    <property type="project" value="UniProtKB-SubCell"/>
</dbReference>
<feature type="transmembrane region" description="Helical" evidence="13">
    <location>
        <begin position="21"/>
        <end position="46"/>
    </location>
</feature>
<comment type="similarity">
    <text evidence="12">Belongs to the G-protein coupled receptor 1 family.</text>
</comment>
<dbReference type="FunFam" id="1.20.1070.10:FF:000037">
    <property type="entry name" value="Olfactory receptor"/>
    <property type="match status" value="1"/>
</dbReference>
<feature type="transmembrane region" description="Helical" evidence="13">
    <location>
        <begin position="232"/>
        <end position="255"/>
    </location>
</feature>
<feature type="domain" description="G-protein coupled receptors family 1 profile" evidence="14">
    <location>
        <begin position="37"/>
        <end position="285"/>
    </location>
</feature>
<dbReference type="InterPro" id="IPR050516">
    <property type="entry name" value="Olfactory_GPCR"/>
</dbReference>
<dbReference type="AlphaFoldDB" id="A0A6P9C5H3"/>
<evidence type="ECO:0000256" key="13">
    <source>
        <dbReference type="SAM" id="Phobius"/>
    </source>
</evidence>
<dbReference type="PRINTS" id="PR00237">
    <property type="entry name" value="GPCRRHODOPSN"/>
</dbReference>
<feature type="transmembrane region" description="Helical" evidence="13">
    <location>
        <begin position="88"/>
        <end position="116"/>
    </location>
</feature>
<dbReference type="RefSeq" id="XP_034278697.1">
    <property type="nucleotide sequence ID" value="XM_034422806.1"/>
</dbReference>
<evidence type="ECO:0000256" key="8">
    <source>
        <dbReference type="ARBA" id="ARBA00023040"/>
    </source>
</evidence>
<dbReference type="CDD" id="cd15227">
    <property type="entry name" value="7tmA_OR14-like"/>
    <property type="match status" value="1"/>
</dbReference>
<evidence type="ECO:0000256" key="4">
    <source>
        <dbReference type="ARBA" id="ARBA00022606"/>
    </source>
</evidence>
<keyword evidence="5 12" id="KW-0812">Transmembrane</keyword>
<dbReference type="PROSITE" id="PS00237">
    <property type="entry name" value="G_PROTEIN_RECEP_F1_1"/>
    <property type="match status" value="1"/>
</dbReference>
<keyword evidence="10 12" id="KW-0675">Receptor</keyword>
<dbReference type="InParanoid" id="A0A6P9C5H3"/>
<feature type="transmembrane region" description="Helical" evidence="13">
    <location>
        <begin position="195"/>
        <end position="220"/>
    </location>
</feature>
<evidence type="ECO:0000256" key="3">
    <source>
        <dbReference type="ARBA" id="ARBA00022475"/>
    </source>
</evidence>
<keyword evidence="4" id="KW-0716">Sensory transduction</keyword>
<evidence type="ECO:0000256" key="12">
    <source>
        <dbReference type="RuleBase" id="RU000688"/>
    </source>
</evidence>
<dbReference type="Gene3D" id="1.20.1070.10">
    <property type="entry name" value="Rhodopsin 7-helix transmembrane proteins"/>
    <property type="match status" value="1"/>
</dbReference>
<dbReference type="GO" id="GO:0004930">
    <property type="term" value="F:G protein-coupled receptor activity"/>
    <property type="evidence" value="ECO:0007669"/>
    <property type="project" value="UniProtKB-KW"/>
</dbReference>
<comment type="function">
    <text evidence="1">Odorant receptor.</text>
</comment>
<keyword evidence="7 13" id="KW-1133">Transmembrane helix</keyword>
<dbReference type="SUPFAM" id="SSF81321">
    <property type="entry name" value="Family A G protein-coupled receptor-like"/>
    <property type="match status" value="1"/>
</dbReference>
<comment type="subcellular location">
    <subcellularLocation>
        <location evidence="2">Cell membrane</location>
        <topology evidence="2">Multi-pass membrane protein</topology>
    </subcellularLocation>
</comment>
<organism evidence="15 16">
    <name type="scientific">Pantherophis guttatus</name>
    <name type="common">Corn snake</name>
    <name type="synonym">Elaphe guttata</name>
    <dbReference type="NCBI Taxonomy" id="94885"/>
    <lineage>
        <taxon>Eukaryota</taxon>
        <taxon>Metazoa</taxon>
        <taxon>Chordata</taxon>
        <taxon>Craniata</taxon>
        <taxon>Vertebrata</taxon>
        <taxon>Euteleostomi</taxon>
        <taxon>Lepidosauria</taxon>
        <taxon>Squamata</taxon>
        <taxon>Bifurcata</taxon>
        <taxon>Unidentata</taxon>
        <taxon>Episquamata</taxon>
        <taxon>Toxicofera</taxon>
        <taxon>Serpentes</taxon>
        <taxon>Colubroidea</taxon>
        <taxon>Colubridae</taxon>
        <taxon>Colubrinae</taxon>
        <taxon>Pantherophis</taxon>
    </lineage>
</organism>
<dbReference type="PROSITE" id="PS50262">
    <property type="entry name" value="G_PROTEIN_RECEP_F1_2"/>
    <property type="match status" value="1"/>
</dbReference>
<evidence type="ECO:0000313" key="15">
    <source>
        <dbReference type="Proteomes" id="UP001652622"/>
    </source>
</evidence>
<evidence type="ECO:0000256" key="5">
    <source>
        <dbReference type="ARBA" id="ARBA00022692"/>
    </source>
</evidence>
<evidence type="ECO:0000256" key="9">
    <source>
        <dbReference type="ARBA" id="ARBA00023136"/>
    </source>
</evidence>
<keyword evidence="9 13" id="KW-0472">Membrane</keyword>
<evidence type="ECO:0000256" key="7">
    <source>
        <dbReference type="ARBA" id="ARBA00022989"/>
    </source>
</evidence>
<feature type="transmembrane region" description="Helical" evidence="13">
    <location>
        <begin position="267"/>
        <end position="285"/>
    </location>
</feature>
<dbReference type="PANTHER" id="PTHR26452">
    <property type="entry name" value="OLFACTORY RECEPTOR"/>
    <property type="match status" value="1"/>
</dbReference>
<dbReference type="KEGG" id="pgut:117668745"/>
<dbReference type="InterPro" id="IPR000725">
    <property type="entry name" value="Olfact_rcpt"/>
</dbReference>
<evidence type="ECO:0000256" key="6">
    <source>
        <dbReference type="ARBA" id="ARBA00022725"/>
    </source>
</evidence>
<keyword evidence="8 12" id="KW-0297">G-protein coupled receptor</keyword>
<keyword evidence="6" id="KW-0552">Olfaction</keyword>
<accession>A0A6P9C5H3</accession>
<dbReference type="PRINTS" id="PR00245">
    <property type="entry name" value="OLFACTORYR"/>
</dbReference>
<dbReference type="Pfam" id="PF13853">
    <property type="entry name" value="7tm_4"/>
    <property type="match status" value="1"/>
</dbReference>
<evidence type="ECO:0000256" key="10">
    <source>
        <dbReference type="ARBA" id="ARBA00023170"/>
    </source>
</evidence>
<evidence type="ECO:0000256" key="1">
    <source>
        <dbReference type="ARBA" id="ARBA00002936"/>
    </source>
</evidence>
<sequence>MDNNTSGFLLLKFSTIWELQTMYIILLLILYIMTVTGNFFIIIAVVSDHHLHTPMYFFLMNLAVQDIGSVSDIIPKAVFNSLTDIRKISYVGCVVQVFLILFFFGSDVALLTVMAYDRYVAICNPLQYEIIMNRKACAKMIGSVWTACLLNAALHTFEMFTTPFCSNIINQFYCEIPHLLKITCPDSYVTEIGVVVFSVSLTIGCFVFIISTYILILTAVLRIPSVQGRNKAFSTCLPHLTVFSIFMFTGSFAYLRHISDHPSHLDFIITIMYSIIPPMMNPLIYSMRNKNIKVAISRFFGQFNFKEIYNAVQELGGKYNLEGLCTVPSSVPVRTLPEIRGFTHFLLGLFQHTVYRTAHNNNLLFEKIKQRCFSLYHHSDILEHVLQSAVLKEDLEEILGSEYSNLNS</sequence>
<keyword evidence="3" id="KW-1003">Cell membrane</keyword>
<dbReference type="GeneID" id="117668745"/>
<name>A0A6P9C5H3_PANGU</name>
<evidence type="ECO:0000259" key="14">
    <source>
        <dbReference type="PROSITE" id="PS50262"/>
    </source>
</evidence>
<proteinExistence type="inferred from homology"/>
<dbReference type="OMA" id="STIWELQ"/>
<dbReference type="InterPro" id="IPR017452">
    <property type="entry name" value="GPCR_Rhodpsn_7TM"/>
</dbReference>
<protein>
    <submittedName>
        <fullName evidence="16">Olfactory receptor 14I1-like</fullName>
    </submittedName>
</protein>
<dbReference type="Proteomes" id="UP001652622">
    <property type="component" value="Unplaced"/>
</dbReference>
<keyword evidence="11 12" id="KW-0807">Transducer</keyword>
<reference evidence="16" key="1">
    <citation type="submission" date="2025-08" db="UniProtKB">
        <authorList>
            <consortium name="RefSeq"/>
        </authorList>
    </citation>
    <scope>IDENTIFICATION</scope>
    <source>
        <tissue evidence="16">Blood</tissue>
    </source>
</reference>
<keyword evidence="15" id="KW-1185">Reference proteome</keyword>
<dbReference type="InterPro" id="IPR000276">
    <property type="entry name" value="GPCR_Rhodpsn"/>
</dbReference>
<dbReference type="GO" id="GO:0004984">
    <property type="term" value="F:olfactory receptor activity"/>
    <property type="evidence" value="ECO:0007669"/>
    <property type="project" value="InterPro"/>
</dbReference>
<evidence type="ECO:0000256" key="2">
    <source>
        <dbReference type="ARBA" id="ARBA00004651"/>
    </source>
</evidence>
<feature type="transmembrane region" description="Helical" evidence="13">
    <location>
        <begin position="136"/>
        <end position="154"/>
    </location>
</feature>
<evidence type="ECO:0000313" key="16">
    <source>
        <dbReference type="RefSeq" id="XP_034278697.1"/>
    </source>
</evidence>